<evidence type="ECO:0000313" key="2">
    <source>
        <dbReference type="EMBL" id="MFC2948527.1"/>
    </source>
</evidence>
<dbReference type="Pfam" id="PF18352">
    <property type="entry name" value="Gp138_N"/>
    <property type="match status" value="1"/>
</dbReference>
<protein>
    <submittedName>
        <fullName evidence="2">Gp138 family membrane-puncturing spike protein</fullName>
    </submittedName>
</protein>
<feature type="domain" description="Phage protein Gp138 N-terminal" evidence="1">
    <location>
        <begin position="23"/>
        <end position="118"/>
    </location>
</feature>
<evidence type="ECO:0000313" key="3">
    <source>
        <dbReference type="Proteomes" id="UP001595387"/>
    </source>
</evidence>
<name>A0ABV7A613_9BACI</name>
<proteinExistence type="predicted"/>
<dbReference type="EMBL" id="JBHRRZ010000015">
    <property type="protein sequence ID" value="MFC2948527.1"/>
    <property type="molecule type" value="Genomic_DNA"/>
</dbReference>
<gene>
    <name evidence="2" type="ORF">ACFODW_09265</name>
</gene>
<keyword evidence="3" id="KW-1185">Reference proteome</keyword>
<dbReference type="InterPro" id="IPR037026">
    <property type="entry name" value="Vgr_OB-fold_dom_sf"/>
</dbReference>
<sequence length="125" mass="13964">MSEDMVFYRQFKRDILLSINTSMPGRVIEYDKTNREAKVQPLFKTKEKGKNPVSLPVLEGVPVLSQRFEVDGIEKEYVPILKRGDVVLLSISQREIDDVLGGKSAYPSPNLLFPLTGAVIVGVIS</sequence>
<dbReference type="InterPro" id="IPR041599">
    <property type="entry name" value="Gp138_N"/>
</dbReference>
<organism evidence="2 3">
    <name type="scientific">Virgibacillus sediminis</name>
    <dbReference type="NCBI Taxonomy" id="202260"/>
    <lineage>
        <taxon>Bacteria</taxon>
        <taxon>Bacillati</taxon>
        <taxon>Bacillota</taxon>
        <taxon>Bacilli</taxon>
        <taxon>Bacillales</taxon>
        <taxon>Bacillaceae</taxon>
        <taxon>Virgibacillus</taxon>
    </lineage>
</organism>
<accession>A0ABV7A613</accession>
<dbReference type="Proteomes" id="UP001595387">
    <property type="component" value="Unassembled WGS sequence"/>
</dbReference>
<reference evidence="3" key="1">
    <citation type="journal article" date="2019" name="Int. J. Syst. Evol. Microbiol.">
        <title>The Global Catalogue of Microorganisms (GCM) 10K type strain sequencing project: providing services to taxonomists for standard genome sequencing and annotation.</title>
        <authorList>
            <consortium name="The Broad Institute Genomics Platform"/>
            <consortium name="The Broad Institute Genome Sequencing Center for Infectious Disease"/>
            <person name="Wu L."/>
            <person name="Ma J."/>
        </authorList>
    </citation>
    <scope>NUCLEOTIDE SEQUENCE [LARGE SCALE GENOMIC DNA]</scope>
    <source>
        <strain evidence="3">KCTC 13193</strain>
    </source>
</reference>
<comment type="caution">
    <text evidence="2">The sequence shown here is derived from an EMBL/GenBank/DDBJ whole genome shotgun (WGS) entry which is preliminary data.</text>
</comment>
<dbReference type="Gene3D" id="2.40.50.230">
    <property type="entry name" value="Gp5 N-terminal domain"/>
    <property type="match status" value="1"/>
</dbReference>
<dbReference type="RefSeq" id="WP_390305613.1">
    <property type="nucleotide sequence ID" value="NZ_JBHRRZ010000015.1"/>
</dbReference>
<evidence type="ECO:0000259" key="1">
    <source>
        <dbReference type="Pfam" id="PF18352"/>
    </source>
</evidence>